<dbReference type="STRING" id="518637.EUBIFOR_02522"/>
<keyword evidence="1" id="KW-0472">Membrane</keyword>
<gene>
    <name evidence="2" type="ORF">EUBIFOR_02522</name>
</gene>
<evidence type="ECO:0000256" key="1">
    <source>
        <dbReference type="SAM" id="Phobius"/>
    </source>
</evidence>
<dbReference type="AlphaFoldDB" id="B7CE78"/>
<reference evidence="2 3" key="1">
    <citation type="submission" date="2008-11" db="EMBL/GenBank/DDBJ databases">
        <title>Draft genome sequence of Eubacterium biforme (DSM 3989).</title>
        <authorList>
            <person name="Sudarsanam P."/>
            <person name="Ley R."/>
            <person name="Guruge J."/>
            <person name="Turnbaugh P.J."/>
            <person name="Mahowald M."/>
            <person name="Liep D."/>
            <person name="Gordon J."/>
        </authorList>
    </citation>
    <scope>NUCLEOTIDE SEQUENCE [LARGE SCALE GENOMIC DNA]</scope>
    <source>
        <strain evidence="2 3">DSM 3989</strain>
    </source>
</reference>
<keyword evidence="1" id="KW-1133">Transmembrane helix</keyword>
<dbReference type="HOGENOM" id="CLU_2935241_0_0_9"/>
<keyword evidence="1" id="KW-0812">Transmembrane</keyword>
<dbReference type="EMBL" id="ABYT01000133">
    <property type="protein sequence ID" value="EEC88949.1"/>
    <property type="molecule type" value="Genomic_DNA"/>
</dbReference>
<dbReference type="Proteomes" id="UP000004315">
    <property type="component" value="Unassembled WGS sequence"/>
</dbReference>
<comment type="caution">
    <text evidence="2">The sequence shown here is derived from an EMBL/GenBank/DDBJ whole genome shotgun (WGS) entry which is preliminary data.</text>
</comment>
<proteinExistence type="predicted"/>
<protein>
    <submittedName>
        <fullName evidence="2">Uncharacterized protein</fullName>
    </submittedName>
</protein>
<accession>B7CE78</accession>
<feature type="transmembrane region" description="Helical" evidence="1">
    <location>
        <begin position="6"/>
        <end position="22"/>
    </location>
</feature>
<sequence>MDILTLLFFKLNAVVMPLFLFAKSARALMAKKCGRRVEEITFCLRCSWNKAVDWKRSHAL</sequence>
<keyword evidence="3" id="KW-1185">Reference proteome</keyword>
<evidence type="ECO:0000313" key="3">
    <source>
        <dbReference type="Proteomes" id="UP000004315"/>
    </source>
</evidence>
<evidence type="ECO:0000313" key="2">
    <source>
        <dbReference type="EMBL" id="EEC88949.1"/>
    </source>
</evidence>
<name>B7CE78_9FIRM</name>
<organism evidence="2 3">
    <name type="scientific">Holdemanella biformis DSM 3989</name>
    <dbReference type="NCBI Taxonomy" id="518637"/>
    <lineage>
        <taxon>Bacteria</taxon>
        <taxon>Bacillati</taxon>
        <taxon>Bacillota</taxon>
        <taxon>Erysipelotrichia</taxon>
        <taxon>Erysipelotrichales</taxon>
        <taxon>Erysipelotrichaceae</taxon>
        <taxon>Holdemanella</taxon>
    </lineage>
</organism>